<evidence type="ECO:0000313" key="2">
    <source>
        <dbReference type="Proteomes" id="UP001335183"/>
    </source>
</evidence>
<protein>
    <recommendedName>
        <fullName evidence="3">Transcriptional regulator</fullName>
    </recommendedName>
</protein>
<keyword evidence="2" id="KW-1185">Reference proteome</keyword>
<dbReference type="Proteomes" id="UP001335183">
    <property type="component" value="Chromosome"/>
</dbReference>
<accession>A0ABZ2D3X8</accession>
<dbReference type="RefSeq" id="WP_338445928.1">
    <property type="nucleotide sequence ID" value="NZ_CP144918.1"/>
</dbReference>
<proteinExistence type="predicted"/>
<name>A0ABZ2D3X8_9SPHN</name>
<gene>
    <name evidence="1" type="ORF">V5F89_12335</name>
</gene>
<evidence type="ECO:0008006" key="3">
    <source>
        <dbReference type="Google" id="ProtNLM"/>
    </source>
</evidence>
<organism evidence="1 2">
    <name type="scientific">Pelagerythrobacter marensis</name>
    <dbReference type="NCBI Taxonomy" id="543877"/>
    <lineage>
        <taxon>Bacteria</taxon>
        <taxon>Pseudomonadati</taxon>
        <taxon>Pseudomonadota</taxon>
        <taxon>Alphaproteobacteria</taxon>
        <taxon>Sphingomonadales</taxon>
        <taxon>Erythrobacteraceae</taxon>
        <taxon>Pelagerythrobacter</taxon>
    </lineage>
</organism>
<reference evidence="1 2" key="1">
    <citation type="submission" date="2024-02" db="EMBL/GenBank/DDBJ databases">
        <title>The whole genome sequence of five bacterial samples isolated from Abu Dhabi Sabkha-shore region.</title>
        <authorList>
            <person name="Sudalaimuthuasari N."/>
            <person name="Sarfraz B."/>
            <person name="Tuyisabe J.D."/>
            <person name="Mugisha Ntwali L.D.M."/>
            <person name="Ali A.I.A.A."/>
            <person name="Almansoori S.Z.A."/>
            <person name="Alajami H.S.A."/>
            <person name="Almeqbaali A.A.S."/>
            <person name="Kundu B."/>
            <person name="Saeed E.E."/>
            <person name="Sukumarinath V."/>
            <person name="Mishra A.K."/>
            <person name="Hazzouri K.M."/>
            <person name="Almaskari R."/>
            <person name="Sharma A.K."/>
            <person name="Amiri K.M.A."/>
        </authorList>
    </citation>
    <scope>NUCLEOTIDE SEQUENCE [LARGE SCALE GENOMIC DNA]</scope>
    <source>
        <strain evidence="2">kcgeb_sd</strain>
    </source>
</reference>
<evidence type="ECO:0000313" key="1">
    <source>
        <dbReference type="EMBL" id="WWA47037.1"/>
    </source>
</evidence>
<sequence length="162" mass="17493">MVNAAPQSPAMSPGTYIRKRRTMAGVSVAQASGALAALEILAHRTVRGRIGQLQQRLAAAEADRDHFTLCEAQILRNVFPFDPNVYEQLVDFHLAGPGAALPEPQICRNCACSYFDACMGTDGPCAWHSDDLCTVCANTGGAEHVNRHRPLRLIAESTMETA</sequence>
<dbReference type="EMBL" id="CP144918">
    <property type="protein sequence ID" value="WWA47037.1"/>
    <property type="molecule type" value="Genomic_DNA"/>
</dbReference>